<feature type="transmembrane region" description="Helical" evidence="4">
    <location>
        <begin position="183"/>
        <end position="207"/>
    </location>
</feature>
<dbReference type="InterPro" id="IPR050671">
    <property type="entry name" value="CD300_family_receptors"/>
</dbReference>
<dbReference type="GO" id="GO:0004888">
    <property type="term" value="F:transmembrane signaling receptor activity"/>
    <property type="evidence" value="ECO:0007669"/>
    <property type="project" value="TreeGrafter"/>
</dbReference>
<dbReference type="InterPro" id="IPR003599">
    <property type="entry name" value="Ig_sub"/>
</dbReference>
<keyword evidence="3 4" id="KW-0472">Membrane</keyword>
<dbReference type="Pfam" id="PF07686">
    <property type="entry name" value="V-set"/>
    <property type="match status" value="1"/>
</dbReference>
<dbReference type="CDD" id="cd05716">
    <property type="entry name" value="IgV_pIgR_like"/>
    <property type="match status" value="1"/>
</dbReference>
<reference evidence="6" key="1">
    <citation type="submission" date="2025-08" db="UniProtKB">
        <authorList>
            <consortium name="Ensembl"/>
        </authorList>
    </citation>
    <scope>IDENTIFICATION</scope>
</reference>
<dbReference type="PANTHER" id="PTHR11860">
    <property type="entry name" value="POLYMERIC-IMMUNOGLOBULIN RECEPTOR"/>
    <property type="match status" value="1"/>
</dbReference>
<sequence>TWLSPAEGRGALSMRGPGTVRGHVGGSLSVSCSYWHGYKNNSKFWCRLGEVRRCDFDGYIIATSESNPQVQRGRFSIWDNRSQRVFTVTIQNLKAEDAGTYRCGVRKLFFYFGNSDDVEVIVTPGPPQGTTDALFWATSWPLTPSVSSPLSTDSPLRTGAPRSVGNVTLGADVPSGRCDSLRWFPLLAGLQLLALVAMSMTVLWLSLQRD</sequence>
<feature type="domain" description="Ig-like" evidence="5">
    <location>
        <begin position="25"/>
        <end position="123"/>
    </location>
</feature>
<dbReference type="PANTHER" id="PTHR11860:SF87">
    <property type="entry name" value="CMRF35-LIKE MOLECULE 8"/>
    <property type="match status" value="1"/>
</dbReference>
<accession>A0A8B9U078</accession>
<dbReference type="SUPFAM" id="SSF48726">
    <property type="entry name" value="Immunoglobulin"/>
    <property type="match status" value="1"/>
</dbReference>
<reference evidence="6" key="2">
    <citation type="submission" date="2025-09" db="UniProtKB">
        <authorList>
            <consortium name="Ensembl"/>
        </authorList>
    </citation>
    <scope>IDENTIFICATION</scope>
</reference>
<evidence type="ECO:0000256" key="1">
    <source>
        <dbReference type="ARBA" id="ARBA00004370"/>
    </source>
</evidence>
<evidence type="ECO:0000256" key="4">
    <source>
        <dbReference type="SAM" id="Phobius"/>
    </source>
</evidence>
<dbReference type="InterPro" id="IPR036179">
    <property type="entry name" value="Ig-like_dom_sf"/>
</dbReference>
<keyword evidence="4" id="KW-1133">Transmembrane helix</keyword>
<dbReference type="Proteomes" id="UP000694549">
    <property type="component" value="Unplaced"/>
</dbReference>
<dbReference type="SMART" id="SM00409">
    <property type="entry name" value="IG"/>
    <property type="match status" value="1"/>
</dbReference>
<proteinExistence type="predicted"/>
<dbReference type="PROSITE" id="PS50835">
    <property type="entry name" value="IG_LIKE"/>
    <property type="match status" value="1"/>
</dbReference>
<protein>
    <recommendedName>
        <fullName evidence="5">Ig-like domain-containing protein</fullName>
    </recommendedName>
</protein>
<dbReference type="AlphaFoldDB" id="A0A8B9U078"/>
<evidence type="ECO:0000256" key="2">
    <source>
        <dbReference type="ARBA" id="ARBA00022692"/>
    </source>
</evidence>
<dbReference type="InterPro" id="IPR013783">
    <property type="entry name" value="Ig-like_fold"/>
</dbReference>
<dbReference type="SMART" id="SM00406">
    <property type="entry name" value="IGv"/>
    <property type="match status" value="1"/>
</dbReference>
<dbReference type="Gene3D" id="2.60.40.10">
    <property type="entry name" value="Immunoglobulins"/>
    <property type="match status" value="1"/>
</dbReference>
<keyword evidence="7" id="KW-1185">Reference proteome</keyword>
<evidence type="ECO:0000313" key="6">
    <source>
        <dbReference type="Ensembl" id="ENSAZOP00000001792.1"/>
    </source>
</evidence>
<dbReference type="InterPro" id="IPR013106">
    <property type="entry name" value="Ig_V-set"/>
</dbReference>
<organism evidence="6 7">
    <name type="scientific">Anas zonorhyncha</name>
    <name type="common">Eastern spot-billed duck</name>
    <dbReference type="NCBI Taxonomy" id="75864"/>
    <lineage>
        <taxon>Eukaryota</taxon>
        <taxon>Metazoa</taxon>
        <taxon>Chordata</taxon>
        <taxon>Craniata</taxon>
        <taxon>Vertebrata</taxon>
        <taxon>Euteleostomi</taxon>
        <taxon>Archelosauria</taxon>
        <taxon>Archosauria</taxon>
        <taxon>Dinosauria</taxon>
        <taxon>Saurischia</taxon>
        <taxon>Theropoda</taxon>
        <taxon>Coelurosauria</taxon>
        <taxon>Aves</taxon>
        <taxon>Neognathae</taxon>
        <taxon>Galloanserae</taxon>
        <taxon>Anseriformes</taxon>
        <taxon>Anatidae</taxon>
        <taxon>Anatinae</taxon>
        <taxon>Anas</taxon>
    </lineage>
</organism>
<evidence type="ECO:0000259" key="5">
    <source>
        <dbReference type="PROSITE" id="PS50835"/>
    </source>
</evidence>
<keyword evidence="2 4" id="KW-0812">Transmembrane</keyword>
<dbReference type="GO" id="GO:0005886">
    <property type="term" value="C:plasma membrane"/>
    <property type="evidence" value="ECO:0007669"/>
    <property type="project" value="TreeGrafter"/>
</dbReference>
<dbReference type="Ensembl" id="ENSAZOT00000001919.1">
    <property type="protein sequence ID" value="ENSAZOP00000001792.1"/>
    <property type="gene ID" value="ENSAZOG00000001232.1"/>
</dbReference>
<dbReference type="InterPro" id="IPR007110">
    <property type="entry name" value="Ig-like_dom"/>
</dbReference>
<evidence type="ECO:0000256" key="3">
    <source>
        <dbReference type="ARBA" id="ARBA00023136"/>
    </source>
</evidence>
<evidence type="ECO:0000313" key="7">
    <source>
        <dbReference type="Proteomes" id="UP000694549"/>
    </source>
</evidence>
<comment type="subcellular location">
    <subcellularLocation>
        <location evidence="1">Membrane</location>
    </subcellularLocation>
</comment>
<name>A0A8B9U078_9AVES</name>